<dbReference type="PANTHER" id="PTHR19848">
    <property type="entry name" value="WD40 REPEAT PROTEIN"/>
    <property type="match status" value="1"/>
</dbReference>
<evidence type="ECO:0000313" key="6">
    <source>
        <dbReference type="Proteomes" id="UP001209878"/>
    </source>
</evidence>
<evidence type="ECO:0000256" key="3">
    <source>
        <dbReference type="PROSITE-ProRule" id="PRU00221"/>
    </source>
</evidence>
<reference evidence="5" key="1">
    <citation type="journal article" date="2023" name="Mol. Biol. Evol.">
        <title>Third-Generation Sequencing Reveals the Adaptive Role of the Epigenome in Three Deep-Sea Polychaetes.</title>
        <authorList>
            <person name="Perez M."/>
            <person name="Aroh O."/>
            <person name="Sun Y."/>
            <person name="Lan Y."/>
            <person name="Juniper S.K."/>
            <person name="Young C.R."/>
            <person name="Angers B."/>
            <person name="Qian P.Y."/>
        </authorList>
    </citation>
    <scope>NUCLEOTIDE SEQUENCE</scope>
    <source>
        <strain evidence="5">R07B-5</strain>
    </source>
</reference>
<dbReference type="AlphaFoldDB" id="A0AAD9P755"/>
<accession>A0AAD9P755</accession>
<gene>
    <name evidence="5" type="ORF">NP493_107g07004</name>
</gene>
<comment type="caution">
    <text evidence="5">The sequence shown here is derived from an EMBL/GenBank/DDBJ whole genome shotgun (WGS) entry which is preliminary data.</text>
</comment>
<evidence type="ECO:0000313" key="5">
    <source>
        <dbReference type="EMBL" id="KAK2189421.1"/>
    </source>
</evidence>
<dbReference type="PROSITE" id="PS50082">
    <property type="entry name" value="WD_REPEATS_2"/>
    <property type="match status" value="1"/>
</dbReference>
<keyword evidence="2" id="KW-0677">Repeat</keyword>
<proteinExistence type="predicted"/>
<protein>
    <submittedName>
        <fullName evidence="5">Uncharacterized protein</fullName>
    </submittedName>
</protein>
<evidence type="ECO:0000256" key="4">
    <source>
        <dbReference type="SAM" id="MobiDB-lite"/>
    </source>
</evidence>
<dbReference type="Pfam" id="PF00400">
    <property type="entry name" value="WD40"/>
    <property type="match status" value="1"/>
</dbReference>
<feature type="compositionally biased region" description="Basic and acidic residues" evidence="4">
    <location>
        <begin position="208"/>
        <end position="229"/>
    </location>
</feature>
<sequence length="277" mass="30613">MYTGSSDMTARSWVTEFGDCTRVFKGHKHTISCIRHSKGLNYSARCYGAKSAALKRTFKSHEGCVNKLESWPVRIPTHPVCVTVATHSGHVTYSVEVFTSSGDGEAHCYDAKSGTVKRTFIGHTFAINTMQVVCRHRYVLMARSVVARACLLACLCARMKSNKMTCQKILYSFVQVVDGKLFTGSHDATLRVWDITGINNDTAFGRVEKKPDDTKARETPTEKTNKVHPGENGAAKKKNSSTVIMIDDDENMNGQTVVDENMANFTGDITVAKTRRG</sequence>
<organism evidence="5 6">
    <name type="scientific">Ridgeia piscesae</name>
    <name type="common">Tubeworm</name>
    <dbReference type="NCBI Taxonomy" id="27915"/>
    <lineage>
        <taxon>Eukaryota</taxon>
        <taxon>Metazoa</taxon>
        <taxon>Spiralia</taxon>
        <taxon>Lophotrochozoa</taxon>
        <taxon>Annelida</taxon>
        <taxon>Polychaeta</taxon>
        <taxon>Sedentaria</taxon>
        <taxon>Canalipalpata</taxon>
        <taxon>Sabellida</taxon>
        <taxon>Siboglinidae</taxon>
        <taxon>Ridgeia</taxon>
    </lineage>
</organism>
<feature type="repeat" description="WD" evidence="3">
    <location>
        <begin position="181"/>
        <end position="195"/>
    </location>
</feature>
<dbReference type="SUPFAM" id="SSF50978">
    <property type="entry name" value="WD40 repeat-like"/>
    <property type="match status" value="1"/>
</dbReference>
<keyword evidence="1 3" id="KW-0853">WD repeat</keyword>
<dbReference type="InterPro" id="IPR015943">
    <property type="entry name" value="WD40/YVTN_repeat-like_dom_sf"/>
</dbReference>
<dbReference type="InterPro" id="IPR001680">
    <property type="entry name" value="WD40_rpt"/>
</dbReference>
<evidence type="ECO:0000256" key="2">
    <source>
        <dbReference type="ARBA" id="ARBA00022737"/>
    </source>
</evidence>
<dbReference type="Gene3D" id="2.130.10.10">
    <property type="entry name" value="YVTN repeat-like/Quinoprotein amine dehydrogenase"/>
    <property type="match status" value="1"/>
</dbReference>
<dbReference type="Proteomes" id="UP001209878">
    <property type="component" value="Unassembled WGS sequence"/>
</dbReference>
<dbReference type="InterPro" id="IPR036322">
    <property type="entry name" value="WD40_repeat_dom_sf"/>
</dbReference>
<dbReference type="PANTHER" id="PTHR19848:SF8">
    <property type="entry name" value="F-BOX AND WD REPEAT DOMAIN CONTAINING 7"/>
    <property type="match status" value="1"/>
</dbReference>
<feature type="region of interest" description="Disordered" evidence="4">
    <location>
        <begin position="208"/>
        <end position="239"/>
    </location>
</feature>
<evidence type="ECO:0000256" key="1">
    <source>
        <dbReference type="ARBA" id="ARBA00022574"/>
    </source>
</evidence>
<keyword evidence="6" id="KW-1185">Reference proteome</keyword>
<dbReference type="EMBL" id="JAODUO010000107">
    <property type="protein sequence ID" value="KAK2189421.1"/>
    <property type="molecule type" value="Genomic_DNA"/>
</dbReference>
<name>A0AAD9P755_RIDPI</name>